<dbReference type="Proteomes" id="UP000305067">
    <property type="component" value="Unassembled WGS sequence"/>
</dbReference>
<feature type="region of interest" description="Disordered" evidence="9">
    <location>
        <begin position="1"/>
        <end position="61"/>
    </location>
</feature>
<evidence type="ECO:0000259" key="11">
    <source>
        <dbReference type="PROSITE" id="PS51762"/>
    </source>
</evidence>
<dbReference type="PROSITE" id="PS51762">
    <property type="entry name" value="GH16_2"/>
    <property type="match status" value="1"/>
</dbReference>
<evidence type="ECO:0000256" key="3">
    <source>
        <dbReference type="ARBA" id="ARBA00022692"/>
    </source>
</evidence>
<dbReference type="GO" id="GO:0005789">
    <property type="term" value="C:endoplasmic reticulum membrane"/>
    <property type="evidence" value="ECO:0007669"/>
    <property type="project" value="TreeGrafter"/>
</dbReference>
<feature type="compositionally biased region" description="Low complexity" evidence="9">
    <location>
        <begin position="18"/>
        <end position="27"/>
    </location>
</feature>
<keyword evidence="12" id="KW-0378">Hydrolase</keyword>
<dbReference type="FunFam" id="2.60.120.200:FF:000259">
    <property type="entry name" value="Chromosome 9, whole genome shotgun sequence"/>
    <property type="match status" value="1"/>
</dbReference>
<keyword evidence="3 10" id="KW-0812">Transmembrane</keyword>
<evidence type="ECO:0000256" key="2">
    <source>
        <dbReference type="ARBA" id="ARBA00010962"/>
    </source>
</evidence>
<gene>
    <name evidence="12" type="ORF">BDV98DRAFT_549909</name>
</gene>
<dbReference type="GO" id="GO:0031505">
    <property type="term" value="P:fungal-type cell wall organization"/>
    <property type="evidence" value="ECO:0007669"/>
    <property type="project" value="TreeGrafter"/>
</dbReference>
<keyword evidence="5 10" id="KW-1133">Transmembrane helix</keyword>
<dbReference type="GO" id="GO:0015926">
    <property type="term" value="F:glucosidase activity"/>
    <property type="evidence" value="ECO:0007669"/>
    <property type="project" value="TreeGrafter"/>
</dbReference>
<proteinExistence type="inferred from homology"/>
<dbReference type="InterPro" id="IPR013320">
    <property type="entry name" value="ConA-like_dom_sf"/>
</dbReference>
<dbReference type="EMBL" id="ML178828">
    <property type="protein sequence ID" value="TFL00594.1"/>
    <property type="molecule type" value="Genomic_DNA"/>
</dbReference>
<dbReference type="GO" id="GO:0005886">
    <property type="term" value="C:plasma membrane"/>
    <property type="evidence" value="ECO:0007669"/>
    <property type="project" value="TreeGrafter"/>
</dbReference>
<keyword evidence="13" id="KW-1185">Reference proteome</keyword>
<feature type="region of interest" description="Disordered" evidence="9">
    <location>
        <begin position="81"/>
        <end position="102"/>
    </location>
</feature>
<dbReference type="GO" id="GO:0006078">
    <property type="term" value="P:(1-&gt;6)-beta-D-glucan biosynthetic process"/>
    <property type="evidence" value="ECO:0007669"/>
    <property type="project" value="TreeGrafter"/>
</dbReference>
<keyword evidence="8" id="KW-0961">Cell wall biogenesis/degradation</keyword>
<dbReference type="PANTHER" id="PTHR31361:SF1">
    <property type="entry name" value="BETA-GLUCAN SYNTHESIS-ASSOCIATED PROTEIN KRE6-RELATED"/>
    <property type="match status" value="1"/>
</dbReference>
<dbReference type="Gene3D" id="2.60.120.200">
    <property type="match status" value="2"/>
</dbReference>
<comment type="subcellular location">
    <subcellularLocation>
        <location evidence="1">Membrane</location>
        <topology evidence="1">Single-pass type II membrane protein</topology>
    </subcellularLocation>
</comment>
<organism evidence="12 13">
    <name type="scientific">Pterulicium gracile</name>
    <dbReference type="NCBI Taxonomy" id="1884261"/>
    <lineage>
        <taxon>Eukaryota</taxon>
        <taxon>Fungi</taxon>
        <taxon>Dikarya</taxon>
        <taxon>Basidiomycota</taxon>
        <taxon>Agaricomycotina</taxon>
        <taxon>Agaricomycetes</taxon>
        <taxon>Agaricomycetidae</taxon>
        <taxon>Agaricales</taxon>
        <taxon>Pleurotineae</taxon>
        <taxon>Pterulaceae</taxon>
        <taxon>Pterulicium</taxon>
    </lineage>
</organism>
<evidence type="ECO:0000256" key="7">
    <source>
        <dbReference type="ARBA" id="ARBA00023180"/>
    </source>
</evidence>
<sequence>MPELEIPPQAHGAPPDSPQYSPSPSSSLLFPRQDSSQSLSEMGDPYSVTKERYSYAPQTPSQLSQVSQKFYLSPDPQTWGNSSLYKDAPEADDDMHDPDAHTDKRTALSTRAFMNIGCLAVLVTALLTLFAGYPLIDYFRRETQSTKGGFNLGGINATGQVPEMGSLSLIDPDTPRSAYTKKSLEDGTEMELVFSDEFNTDGRTFWPGDDPFWEAADIHYWGTNNLEWYSPEAITTEGGNLIITLSETPSHGLDYTGGMLSSWNKLCVQGGYIEASIVLPGENDIAGLWPAFWTLGNLGRAGYGATLEGMWPYSYDACDVGTLPNQTLNGLPLAATVGGGEWVDGALSYLQGQRLSRCTCEGEQHPGPMHRDGSYVGRAVPEIDIIEAQVGGGEGHVSITYQIAPFNADYTWNNLSENYDIWMDASEAHLNEYQGNEFQQSVSVLAVTNQDCYEREGACHSEYSVEYKPGFDEGYIHWVMDGRQAWSLRGAGLGADSGTEISARSVPNEPMYVIMNLGMSHNFGAIDFENLVFPYHMYVDYVRIYQRPGEKSVGCDPDDMPTAAYIAAFHEAYENANLTTWVDDYKQVVPKNSLVDTC</sequence>
<dbReference type="PANTHER" id="PTHR31361">
    <property type="entry name" value="BETA-GLUCAN SYNTHESIS-ASSOCIATED PROTEIN KRE6-RELATED"/>
    <property type="match status" value="1"/>
</dbReference>
<evidence type="ECO:0000256" key="4">
    <source>
        <dbReference type="ARBA" id="ARBA00022968"/>
    </source>
</evidence>
<dbReference type="OrthoDB" id="412647at2759"/>
<dbReference type="Pfam" id="PF03935">
    <property type="entry name" value="SKN1_KRE6_Sbg1"/>
    <property type="match status" value="1"/>
</dbReference>
<dbReference type="STRING" id="1884261.A0A5C3QQH5"/>
<dbReference type="AlphaFoldDB" id="A0A5C3QQH5"/>
<dbReference type="InterPro" id="IPR005629">
    <property type="entry name" value="Skn1/Kre6/Sbg1"/>
</dbReference>
<comment type="similarity">
    <text evidence="2">Belongs to the SKN1/KRE6 family.</text>
</comment>
<feature type="transmembrane region" description="Helical" evidence="10">
    <location>
        <begin position="112"/>
        <end position="136"/>
    </location>
</feature>
<dbReference type="SUPFAM" id="SSF49899">
    <property type="entry name" value="Concanavalin A-like lectins/glucanases"/>
    <property type="match status" value="1"/>
</dbReference>
<evidence type="ECO:0000256" key="10">
    <source>
        <dbReference type="SAM" id="Phobius"/>
    </source>
</evidence>
<protein>
    <submittedName>
        <fullName evidence="12">Glycoside hydrolase family 16 protein</fullName>
    </submittedName>
</protein>
<keyword evidence="4" id="KW-0735">Signal-anchor</keyword>
<evidence type="ECO:0000313" key="13">
    <source>
        <dbReference type="Proteomes" id="UP000305067"/>
    </source>
</evidence>
<evidence type="ECO:0000256" key="9">
    <source>
        <dbReference type="SAM" id="MobiDB-lite"/>
    </source>
</evidence>
<evidence type="ECO:0000256" key="6">
    <source>
        <dbReference type="ARBA" id="ARBA00023136"/>
    </source>
</evidence>
<keyword evidence="7" id="KW-0325">Glycoprotein</keyword>
<accession>A0A5C3QQH5</accession>
<evidence type="ECO:0000256" key="5">
    <source>
        <dbReference type="ARBA" id="ARBA00022989"/>
    </source>
</evidence>
<evidence type="ECO:0000256" key="1">
    <source>
        <dbReference type="ARBA" id="ARBA00004606"/>
    </source>
</evidence>
<evidence type="ECO:0000313" key="12">
    <source>
        <dbReference type="EMBL" id="TFL00594.1"/>
    </source>
</evidence>
<evidence type="ECO:0000256" key="8">
    <source>
        <dbReference type="ARBA" id="ARBA00023316"/>
    </source>
</evidence>
<reference evidence="12 13" key="1">
    <citation type="journal article" date="2019" name="Nat. Ecol. Evol.">
        <title>Megaphylogeny resolves global patterns of mushroom evolution.</title>
        <authorList>
            <person name="Varga T."/>
            <person name="Krizsan K."/>
            <person name="Foldi C."/>
            <person name="Dima B."/>
            <person name="Sanchez-Garcia M."/>
            <person name="Sanchez-Ramirez S."/>
            <person name="Szollosi G.J."/>
            <person name="Szarkandi J.G."/>
            <person name="Papp V."/>
            <person name="Albert L."/>
            <person name="Andreopoulos W."/>
            <person name="Angelini C."/>
            <person name="Antonin V."/>
            <person name="Barry K.W."/>
            <person name="Bougher N.L."/>
            <person name="Buchanan P."/>
            <person name="Buyck B."/>
            <person name="Bense V."/>
            <person name="Catcheside P."/>
            <person name="Chovatia M."/>
            <person name="Cooper J."/>
            <person name="Damon W."/>
            <person name="Desjardin D."/>
            <person name="Finy P."/>
            <person name="Geml J."/>
            <person name="Haridas S."/>
            <person name="Hughes K."/>
            <person name="Justo A."/>
            <person name="Karasinski D."/>
            <person name="Kautmanova I."/>
            <person name="Kiss B."/>
            <person name="Kocsube S."/>
            <person name="Kotiranta H."/>
            <person name="LaButti K.M."/>
            <person name="Lechner B.E."/>
            <person name="Liimatainen K."/>
            <person name="Lipzen A."/>
            <person name="Lukacs Z."/>
            <person name="Mihaltcheva S."/>
            <person name="Morgado L.N."/>
            <person name="Niskanen T."/>
            <person name="Noordeloos M.E."/>
            <person name="Ohm R.A."/>
            <person name="Ortiz-Santana B."/>
            <person name="Ovrebo C."/>
            <person name="Racz N."/>
            <person name="Riley R."/>
            <person name="Savchenko A."/>
            <person name="Shiryaev A."/>
            <person name="Soop K."/>
            <person name="Spirin V."/>
            <person name="Szebenyi C."/>
            <person name="Tomsovsky M."/>
            <person name="Tulloss R.E."/>
            <person name="Uehling J."/>
            <person name="Grigoriev I.V."/>
            <person name="Vagvolgyi C."/>
            <person name="Papp T."/>
            <person name="Martin F.M."/>
            <person name="Miettinen O."/>
            <person name="Hibbett D.S."/>
            <person name="Nagy L.G."/>
        </authorList>
    </citation>
    <scope>NUCLEOTIDE SEQUENCE [LARGE SCALE GENOMIC DNA]</scope>
    <source>
        <strain evidence="12 13">CBS 309.79</strain>
    </source>
</reference>
<name>A0A5C3QQH5_9AGAR</name>
<dbReference type="InterPro" id="IPR000757">
    <property type="entry name" value="Beta-glucanase-like"/>
</dbReference>
<dbReference type="FunFam" id="2.60.120.200:FF:000135">
    <property type="entry name" value="Related to KRE6-glucan synthase subunit"/>
    <property type="match status" value="1"/>
</dbReference>
<keyword evidence="6 10" id="KW-0472">Membrane</keyword>
<feature type="domain" description="GH16" evidence="11">
    <location>
        <begin position="177"/>
        <end position="550"/>
    </location>
</feature>